<keyword evidence="5" id="KW-0514">Muscle protein</keyword>
<accession>A0A226MXV8</accession>
<feature type="non-terminal residue" evidence="14">
    <location>
        <position position="1413"/>
    </location>
</feature>
<keyword evidence="4" id="KW-0130">Cell adhesion</keyword>
<keyword evidence="6" id="KW-0009">Actin-binding</keyword>
<organism evidence="14 15">
    <name type="scientific">Callipepla squamata</name>
    <name type="common">Scaled quail</name>
    <dbReference type="NCBI Taxonomy" id="9009"/>
    <lineage>
        <taxon>Eukaryota</taxon>
        <taxon>Metazoa</taxon>
        <taxon>Chordata</taxon>
        <taxon>Craniata</taxon>
        <taxon>Vertebrata</taxon>
        <taxon>Euteleostomi</taxon>
        <taxon>Archelosauria</taxon>
        <taxon>Archosauria</taxon>
        <taxon>Dinosauria</taxon>
        <taxon>Saurischia</taxon>
        <taxon>Theropoda</taxon>
        <taxon>Coelurosauria</taxon>
        <taxon>Aves</taxon>
        <taxon>Neognathae</taxon>
        <taxon>Galloanserae</taxon>
        <taxon>Galliformes</taxon>
        <taxon>Odontophoridae</taxon>
        <taxon>Callipepla</taxon>
    </lineage>
</organism>
<dbReference type="STRING" id="9009.A0A226MXV8"/>
<dbReference type="SMART" id="SM00409">
    <property type="entry name" value="IG"/>
    <property type="match status" value="7"/>
</dbReference>
<evidence type="ECO:0000313" key="14">
    <source>
        <dbReference type="EMBL" id="OXB60173.1"/>
    </source>
</evidence>
<dbReference type="FunFam" id="2.60.40.10:FF:000111">
    <property type="entry name" value="Myosin-binding protein C, slow type"/>
    <property type="match status" value="1"/>
</dbReference>
<dbReference type="GO" id="GO:0005634">
    <property type="term" value="C:nucleus"/>
    <property type="evidence" value="ECO:0007669"/>
    <property type="project" value="UniProtKB-SubCell"/>
</dbReference>
<keyword evidence="7" id="KW-0393">Immunoglobulin domain</keyword>
<keyword evidence="15" id="KW-1185">Reference proteome</keyword>
<dbReference type="FunFam" id="2.60.40.10:FF:000557">
    <property type="entry name" value="Myosin binding protein Ha"/>
    <property type="match status" value="1"/>
</dbReference>
<feature type="domain" description="Ig-like" evidence="12">
    <location>
        <begin position="1000"/>
        <end position="1118"/>
    </location>
</feature>
<dbReference type="GO" id="GO:0007155">
    <property type="term" value="P:cell adhesion"/>
    <property type="evidence" value="ECO:0007669"/>
    <property type="project" value="UniProtKB-KW"/>
</dbReference>
<dbReference type="InterPro" id="IPR036179">
    <property type="entry name" value="Ig-like_dom_sf"/>
</dbReference>
<dbReference type="InterPro" id="IPR036388">
    <property type="entry name" value="WH-like_DNA-bd_sf"/>
</dbReference>
<evidence type="ECO:0000259" key="11">
    <source>
        <dbReference type="PROSITE" id="PS50061"/>
    </source>
</evidence>
<gene>
    <name evidence="14" type="ORF">ASZ78_014519</name>
</gene>
<evidence type="ECO:0000256" key="5">
    <source>
        <dbReference type="ARBA" id="ARBA00023179"/>
    </source>
</evidence>
<feature type="domain" description="Fibronectin type-III" evidence="13">
    <location>
        <begin position="1127"/>
        <end position="1223"/>
    </location>
</feature>
<feature type="domain" description="Ig-like" evidence="12">
    <location>
        <begin position="512"/>
        <end position="626"/>
    </location>
</feature>
<feature type="domain" description="Ig-like" evidence="12">
    <location>
        <begin position="716"/>
        <end position="793"/>
    </location>
</feature>
<evidence type="ECO:0000259" key="13">
    <source>
        <dbReference type="PROSITE" id="PS50853"/>
    </source>
</evidence>
<dbReference type="PROSITE" id="PS00346">
    <property type="entry name" value="ETS_DOMAIN_2"/>
    <property type="match status" value="1"/>
</dbReference>
<dbReference type="FunFam" id="2.60.40.10:FF:000225">
    <property type="entry name" value="Myosin-binding protein C, cardiac-type"/>
    <property type="match status" value="1"/>
</dbReference>
<dbReference type="PROSITE" id="PS50061">
    <property type="entry name" value="ETS_DOMAIN_3"/>
    <property type="match status" value="1"/>
</dbReference>
<dbReference type="CDD" id="cd00063">
    <property type="entry name" value="FN3"/>
    <property type="match status" value="2"/>
</dbReference>
<evidence type="ECO:0000256" key="4">
    <source>
        <dbReference type="ARBA" id="ARBA00022889"/>
    </source>
</evidence>
<dbReference type="SUPFAM" id="SSF49265">
    <property type="entry name" value="Fibronectin type III"/>
    <property type="match status" value="1"/>
</dbReference>
<dbReference type="FunFam" id="1.10.10.10:FF:000191">
    <property type="entry name" value="Transcription factor PU.1"/>
    <property type="match status" value="1"/>
</dbReference>
<dbReference type="GO" id="GO:0003779">
    <property type="term" value="F:actin binding"/>
    <property type="evidence" value="ECO:0007669"/>
    <property type="project" value="UniProtKB-KW"/>
</dbReference>
<evidence type="ECO:0000256" key="6">
    <source>
        <dbReference type="ARBA" id="ARBA00023203"/>
    </source>
</evidence>
<dbReference type="CDD" id="cd05894">
    <property type="entry name" value="Ig_C5_MyBP-C"/>
    <property type="match status" value="1"/>
</dbReference>
<dbReference type="InterPro" id="IPR000418">
    <property type="entry name" value="Ets_dom"/>
</dbReference>
<keyword evidence="3" id="KW-0677">Repeat</keyword>
<dbReference type="PRINTS" id="PR00454">
    <property type="entry name" value="ETSDOMAIN"/>
</dbReference>
<dbReference type="InterPro" id="IPR040849">
    <property type="entry name" value="MyBP-C_THB"/>
</dbReference>
<dbReference type="SMART" id="SM00060">
    <property type="entry name" value="FN3"/>
    <property type="match status" value="2"/>
</dbReference>
<dbReference type="InterPro" id="IPR036390">
    <property type="entry name" value="WH_DNA-bd_sf"/>
</dbReference>
<evidence type="ECO:0000313" key="15">
    <source>
        <dbReference type="Proteomes" id="UP000198323"/>
    </source>
</evidence>
<dbReference type="FunFam" id="2.60.40.10:FF:000085">
    <property type="entry name" value="Myosin-binding protein C, slow type"/>
    <property type="match status" value="1"/>
</dbReference>
<protein>
    <recommendedName>
        <fullName evidence="16">Myosin-binding protein C, cardiac-type</fullName>
    </recommendedName>
</protein>
<dbReference type="PROSITE" id="PS50853">
    <property type="entry name" value="FN3"/>
    <property type="match status" value="2"/>
</dbReference>
<dbReference type="SMART" id="SM00408">
    <property type="entry name" value="IGc2"/>
    <property type="match status" value="4"/>
</dbReference>
<dbReference type="InterPro" id="IPR050964">
    <property type="entry name" value="Striated_Muscle_Regulatory"/>
</dbReference>
<dbReference type="PANTHER" id="PTHR13817">
    <property type="entry name" value="TITIN"/>
    <property type="match status" value="1"/>
</dbReference>
<evidence type="ECO:0000256" key="3">
    <source>
        <dbReference type="ARBA" id="ARBA00022737"/>
    </source>
</evidence>
<dbReference type="Pfam" id="PF00178">
    <property type="entry name" value="Ets"/>
    <property type="match status" value="1"/>
</dbReference>
<sequence>MAPALLRSSPLPAASKANFAIVLVEKNVGTNSGQMLFKTAEILQPIRHWGMMAISWLVINGAQKKSYAKKRNASDCVSFYGSRNTKLLELMHTQIIPLSSKEDDYIHSDLDLVHSTRENFCQYCEPSEDMVSYESDLYRQPHDYYQYLNSDGESHGDHYWDYHPHHMHSEFETFGDNHFTELQSVQPPQLQQLYRHMEIEQMHVLDSAIPTTHIGLNHQVSYLPRMCLQYSSPPQPSSDEEDIERQSPPLEVSDGETDGVDPGPGIMHGETGSKKKIRLYQFLLDLLRSGDMKDSIWWVDKEKGTFQFSSKHKEALAHRWGIQKGNRKKMTYQKMARALRNYGKTGEVKKVKKKLTYQFSGELGLCFLESRFSWDLHQKVKMPEPAKKTVSAFTKKPKTTEVTAGSTAVFEAETEKTGIKVKWQRAGTEITESEKYSIKAEGNKHSLTIKNVGKDDDVTYAVIAGTSKVKFELKVKEPEKSEPVVPPEASPAPVASELPAPPVESNQNPEVPPVETQPEEPVDPIGLFITRPQDGEVTVGGNITFTAKVAGESLLKKPLVKWFKGKWMDLASKVGKHLQLHDSYDRNNKVYTFEMEIIEANMTFAGGYRCEVSTKDKFDSSNFNLIVNDAPTSGEVDIRAAFRRTTEGPEESGELNFSALLKKRADGKSESQSDVDVWEILRKAPPSEYEKIAFQYGITDLRGMLKRLKRIKKEEKKSTAFLKKLDPAYQVDKGQKIKLMVEVANPDADVKWLKNGQEIQVSGRYIFEAIGNKRILTINHCSLADDAAYECVVAEEKSFTELFVKEPPILITHPLEDQMVMVGERVEFECEVSEEGATVKWEKDGVELTREETFKYRFKKDGKKQYLIINESTKEDSGHYTVKTNGGVSVAELIVQEKKLEVYQSIADLTVKARDQAVFKCEVSDENVKGIWLKNGKEVVPDERIKISHIGRIHKLTIEDVTPDDEADYSFIPQGFAYNLSAKLQFLEVKIDFVPREEPPKIHLDCLGQSPDTIVVVAGNKLRLDVPISGDPTPTVIWQKVNKKGELVRSNEDSMTPSENSSDLSTESKLLFESEGRVRVEKYEDHCVFIIEGAEKEDEGVYRVIVKNPVGEDKADITVKVIDVPDPPEAPKISNIGEDYCTVQWQPPMYDGGQPVLGYILERKKKKSYRWMRLNFDLLKELTYEAKRMIEGVVYEMRIYAVNSIGMSRPSPASQPFMPIAPPSEPTHFTVEDVSDTTVSLKWRPPERIGAGGLDGYIVEYCKDGSTEWIPALPGLTERTSALIKDLVTGDKLHFRIKAINLAGESGAAIIKEPITIQEIMQRPKIWLPRHLRQTLVKKVGETINIMIPFQPKIFWYKNKVDLSGDAKYRMFSKQGVLTLEIRKPTPFDGGFYTCKAVNERGEAEIECRLDVR</sequence>
<keyword evidence="9" id="KW-0238">DNA-binding</keyword>
<dbReference type="CDD" id="cd00096">
    <property type="entry name" value="Ig"/>
    <property type="match status" value="2"/>
</dbReference>
<dbReference type="GO" id="GO:0032982">
    <property type="term" value="C:myosin filament"/>
    <property type="evidence" value="ECO:0007669"/>
    <property type="project" value="UniProtKB-KW"/>
</dbReference>
<feature type="region of interest" description="Disordered" evidence="10">
    <location>
        <begin position="476"/>
        <end position="520"/>
    </location>
</feature>
<dbReference type="GO" id="GO:0043565">
    <property type="term" value="F:sequence-specific DNA binding"/>
    <property type="evidence" value="ECO:0007669"/>
    <property type="project" value="InterPro"/>
</dbReference>
<keyword evidence="9" id="KW-0539">Nucleus</keyword>
<evidence type="ECO:0000256" key="8">
    <source>
        <dbReference type="ARBA" id="ARBA00038352"/>
    </source>
</evidence>
<dbReference type="Gene3D" id="2.60.40.10">
    <property type="entry name" value="Immunoglobulins"/>
    <property type="match status" value="9"/>
</dbReference>
<dbReference type="InterPro" id="IPR036116">
    <property type="entry name" value="FN3_sf"/>
</dbReference>
<reference evidence="14 15" key="1">
    <citation type="submission" date="2016-07" db="EMBL/GenBank/DDBJ databases">
        <title>Disparate Historic Effective Population Sizes Predicted by Modern Levels of Genome Diversity for the Scaled Quail (Callipepla squamata) and the Northern Bobwhite (Colinus virginianus): Inferences from First and Second Generation Draft Genome Assemblies for Sympatric New World Quail.</title>
        <authorList>
            <person name="Oldeschulte D.L."/>
            <person name="Halley Y.A."/>
            <person name="Bhattarai E.K."/>
            <person name="Brashear W.A."/>
            <person name="Hill J."/>
            <person name="Metz R.P."/>
            <person name="Johnson C.D."/>
            <person name="Rollins D."/>
            <person name="Peterson M.J."/>
            <person name="Bickhart D.M."/>
            <person name="Decker J.E."/>
            <person name="Seabury C.M."/>
        </authorList>
    </citation>
    <scope>NUCLEOTIDE SEQUENCE [LARGE SCALE GENOMIC DNA]</scope>
    <source>
        <strain evidence="14 15">Texas</strain>
        <tissue evidence="14">Leg muscle</tissue>
    </source>
</reference>
<dbReference type="Pfam" id="PF18362">
    <property type="entry name" value="THB"/>
    <property type="match status" value="1"/>
</dbReference>
<feature type="domain" description="ETS" evidence="11">
    <location>
        <begin position="277"/>
        <end position="360"/>
    </location>
</feature>
<dbReference type="FunFam" id="2.60.40.10:FF:000081">
    <property type="entry name" value="Myosin-binding protein C, slow type"/>
    <property type="match status" value="1"/>
</dbReference>
<dbReference type="FunFam" id="2.60.40.10:FF:000070">
    <property type="entry name" value="Myosin-binding protein C, slow type"/>
    <property type="match status" value="1"/>
</dbReference>
<dbReference type="PROSITE" id="PS00345">
    <property type="entry name" value="ETS_DOMAIN_1"/>
    <property type="match status" value="1"/>
</dbReference>
<evidence type="ECO:0000259" key="12">
    <source>
        <dbReference type="PROSITE" id="PS50835"/>
    </source>
</evidence>
<dbReference type="SMART" id="SM00413">
    <property type="entry name" value="ETS"/>
    <property type="match status" value="1"/>
</dbReference>
<dbReference type="Pfam" id="PF07679">
    <property type="entry name" value="I-set"/>
    <property type="match status" value="6"/>
</dbReference>
<dbReference type="OrthoDB" id="6107607at2759"/>
<dbReference type="SUPFAM" id="SSF48726">
    <property type="entry name" value="Immunoglobulin"/>
    <property type="match status" value="7"/>
</dbReference>
<evidence type="ECO:0000256" key="9">
    <source>
        <dbReference type="RuleBase" id="RU004019"/>
    </source>
</evidence>
<comment type="similarity">
    <text evidence="1 9">Belongs to the ETS family.</text>
</comment>
<dbReference type="InterPro" id="IPR003599">
    <property type="entry name" value="Ig_sub"/>
</dbReference>
<dbReference type="Gene3D" id="1.10.10.10">
    <property type="entry name" value="Winged helix-like DNA-binding domain superfamily/Winged helix DNA-binding domain"/>
    <property type="match status" value="1"/>
</dbReference>
<feature type="region of interest" description="Disordered" evidence="10">
    <location>
        <begin position="228"/>
        <end position="270"/>
    </location>
</feature>
<evidence type="ECO:0008006" key="16">
    <source>
        <dbReference type="Google" id="ProtNLM"/>
    </source>
</evidence>
<keyword evidence="2" id="KW-0787">Thick filament</keyword>
<dbReference type="EMBL" id="MCFN01000347">
    <property type="protein sequence ID" value="OXB60173.1"/>
    <property type="molecule type" value="Genomic_DNA"/>
</dbReference>
<dbReference type="PANTHER" id="PTHR13817:SF20">
    <property type="entry name" value="MYOSIN-BINDING PROTEIN C, CARDIAC-TYPE"/>
    <property type="match status" value="1"/>
</dbReference>
<feature type="domain" description="Ig-like" evidence="12">
    <location>
        <begin position="1352"/>
        <end position="1407"/>
    </location>
</feature>
<dbReference type="Proteomes" id="UP000198323">
    <property type="component" value="Unassembled WGS sequence"/>
</dbReference>
<feature type="compositionally biased region" description="Polar residues" evidence="10">
    <location>
        <begin position="1053"/>
        <end position="1067"/>
    </location>
</feature>
<feature type="region of interest" description="Disordered" evidence="10">
    <location>
        <begin position="1048"/>
        <end position="1067"/>
    </location>
</feature>
<evidence type="ECO:0000256" key="2">
    <source>
        <dbReference type="ARBA" id="ARBA00022433"/>
    </source>
</evidence>
<dbReference type="PROSITE" id="PS50835">
    <property type="entry name" value="IG_LIKE"/>
    <property type="match status" value="5"/>
</dbReference>
<evidence type="ECO:0000256" key="7">
    <source>
        <dbReference type="ARBA" id="ARBA00023319"/>
    </source>
</evidence>
<comment type="subcellular location">
    <subcellularLocation>
        <location evidence="9">Nucleus</location>
    </subcellularLocation>
</comment>
<evidence type="ECO:0000256" key="10">
    <source>
        <dbReference type="SAM" id="MobiDB-lite"/>
    </source>
</evidence>
<evidence type="ECO:0000256" key="1">
    <source>
        <dbReference type="ARBA" id="ARBA00005562"/>
    </source>
</evidence>
<dbReference type="InterPro" id="IPR013098">
    <property type="entry name" value="Ig_I-set"/>
</dbReference>
<dbReference type="SUPFAM" id="SSF46785">
    <property type="entry name" value="Winged helix' DNA-binding domain"/>
    <property type="match status" value="1"/>
</dbReference>
<comment type="similarity">
    <text evidence="8">Belongs to the immunoglobulin superfamily. MyBP family.</text>
</comment>
<proteinExistence type="inferred from homology"/>
<dbReference type="InterPro" id="IPR003598">
    <property type="entry name" value="Ig_sub2"/>
</dbReference>
<feature type="domain" description="Ig-like" evidence="12">
    <location>
        <begin position="807"/>
        <end position="901"/>
    </location>
</feature>
<dbReference type="FunFam" id="2.60.40.10:FF:000518">
    <property type="entry name" value="Myosin-binding protein C, cardiac-type"/>
    <property type="match status" value="1"/>
</dbReference>
<dbReference type="GO" id="GO:0003700">
    <property type="term" value="F:DNA-binding transcription factor activity"/>
    <property type="evidence" value="ECO:0007669"/>
    <property type="project" value="InterPro"/>
</dbReference>
<dbReference type="InterPro" id="IPR003961">
    <property type="entry name" value="FN3_dom"/>
</dbReference>
<feature type="domain" description="Fibronectin type-III" evidence="13">
    <location>
        <begin position="1225"/>
        <end position="1320"/>
    </location>
</feature>
<comment type="caution">
    <text evidence="14">The sequence shown here is derived from an EMBL/GenBank/DDBJ whole genome shotgun (WGS) entry which is preliminary data.</text>
</comment>
<dbReference type="Pfam" id="PF00041">
    <property type="entry name" value="fn3"/>
    <property type="match status" value="2"/>
</dbReference>
<dbReference type="FunFam" id="2.60.40.10:FF:000326">
    <property type="entry name" value="Myosin-binding protein C, cardiac-type"/>
    <property type="match status" value="1"/>
</dbReference>
<dbReference type="FunFam" id="2.60.40.10:FF:000576">
    <property type="entry name" value="Myosin-binding protein C, cardiac-type"/>
    <property type="match status" value="1"/>
</dbReference>
<name>A0A226MXV8_CALSU</name>
<dbReference type="InterPro" id="IPR013783">
    <property type="entry name" value="Ig-like_fold"/>
</dbReference>
<dbReference type="InterPro" id="IPR007110">
    <property type="entry name" value="Ig-like_dom"/>
</dbReference>